<keyword evidence="3" id="KW-0238">DNA-binding</keyword>
<sequence>MSITLRQLRYFVAAAELGQLSRAAMELNISQSAVTIAIRDLEQAVGRQLLQRGPQGVDLTDAGRRFLEHSYAILAGVDEALRATNNESAIESSVRVAASYTLLGYFLPYHLQRIATLYPGLSIRLHEARRDEIEEGLLADRYDIAVLLADNVASSGLAVERIFASTRRLWVASNHPLLEKRSVTFADVAKEPFIMLTVDEAADTAMRYWSKTDYEPHVILQTSSVEAVRSMVANGSGVAILSDMVYRPWSLEGKRIETITLANPVPSMAGGIAHARDREITPGMRVFLDYFRETFNSPYLPHAALRQSRTAAR</sequence>
<proteinExistence type="inferred from homology"/>
<dbReference type="GO" id="GO:0032993">
    <property type="term" value="C:protein-DNA complex"/>
    <property type="evidence" value="ECO:0007669"/>
    <property type="project" value="TreeGrafter"/>
</dbReference>
<dbReference type="Pfam" id="PF03466">
    <property type="entry name" value="LysR_substrate"/>
    <property type="match status" value="1"/>
</dbReference>
<accession>A0A7Z7B203</accession>
<dbReference type="Proteomes" id="UP000198900">
    <property type="component" value="Unassembled WGS sequence"/>
</dbReference>
<dbReference type="InterPro" id="IPR005119">
    <property type="entry name" value="LysR_subst-bd"/>
</dbReference>
<evidence type="ECO:0000256" key="2">
    <source>
        <dbReference type="ARBA" id="ARBA00023015"/>
    </source>
</evidence>
<dbReference type="EMBL" id="FNDI01000003">
    <property type="protein sequence ID" value="SDH24109.1"/>
    <property type="molecule type" value="Genomic_DNA"/>
</dbReference>
<dbReference type="AlphaFoldDB" id="A0A7Z7B203"/>
<evidence type="ECO:0000313" key="7">
    <source>
        <dbReference type="Proteomes" id="UP000198900"/>
    </source>
</evidence>
<gene>
    <name evidence="6" type="ORF">SAMN04487926_10327</name>
</gene>
<dbReference type="Gene3D" id="3.40.190.10">
    <property type="entry name" value="Periplasmic binding protein-like II"/>
    <property type="match status" value="2"/>
</dbReference>
<dbReference type="PROSITE" id="PS50931">
    <property type="entry name" value="HTH_LYSR"/>
    <property type="match status" value="1"/>
</dbReference>
<dbReference type="GO" id="GO:0003700">
    <property type="term" value="F:DNA-binding transcription factor activity"/>
    <property type="evidence" value="ECO:0007669"/>
    <property type="project" value="InterPro"/>
</dbReference>
<keyword evidence="7" id="KW-1185">Reference proteome</keyword>
<evidence type="ECO:0000256" key="4">
    <source>
        <dbReference type="ARBA" id="ARBA00023163"/>
    </source>
</evidence>
<dbReference type="PANTHER" id="PTHR30346">
    <property type="entry name" value="TRANSCRIPTIONAL DUAL REGULATOR HCAR-RELATED"/>
    <property type="match status" value="1"/>
</dbReference>
<comment type="similarity">
    <text evidence="1">Belongs to the LysR transcriptional regulatory family.</text>
</comment>
<evidence type="ECO:0000259" key="5">
    <source>
        <dbReference type="PROSITE" id="PS50931"/>
    </source>
</evidence>
<dbReference type="FunFam" id="1.10.10.10:FF:000001">
    <property type="entry name" value="LysR family transcriptional regulator"/>
    <property type="match status" value="1"/>
</dbReference>
<dbReference type="InterPro" id="IPR036388">
    <property type="entry name" value="WH-like_DNA-bd_sf"/>
</dbReference>
<feature type="domain" description="HTH lysR-type" evidence="5">
    <location>
        <begin position="3"/>
        <end position="60"/>
    </location>
</feature>
<keyword evidence="4" id="KW-0804">Transcription</keyword>
<organism evidence="6 7">
    <name type="scientific">Paraburkholderia steynii</name>
    <dbReference type="NCBI Taxonomy" id="1245441"/>
    <lineage>
        <taxon>Bacteria</taxon>
        <taxon>Pseudomonadati</taxon>
        <taxon>Pseudomonadota</taxon>
        <taxon>Betaproteobacteria</taxon>
        <taxon>Burkholderiales</taxon>
        <taxon>Burkholderiaceae</taxon>
        <taxon>Paraburkholderia</taxon>
    </lineage>
</organism>
<dbReference type="RefSeq" id="WP_079487046.1">
    <property type="nucleotide sequence ID" value="NZ_FNDI01000003.1"/>
</dbReference>
<dbReference type="SUPFAM" id="SSF46785">
    <property type="entry name" value="Winged helix' DNA-binding domain"/>
    <property type="match status" value="1"/>
</dbReference>
<keyword evidence="2" id="KW-0805">Transcription regulation</keyword>
<comment type="caution">
    <text evidence="6">The sequence shown here is derived from an EMBL/GenBank/DDBJ whole genome shotgun (WGS) entry which is preliminary data.</text>
</comment>
<evidence type="ECO:0000313" key="6">
    <source>
        <dbReference type="EMBL" id="SDH24109.1"/>
    </source>
</evidence>
<dbReference type="PANTHER" id="PTHR30346:SF0">
    <property type="entry name" value="HCA OPERON TRANSCRIPTIONAL ACTIVATOR HCAR"/>
    <property type="match status" value="1"/>
</dbReference>
<evidence type="ECO:0000256" key="3">
    <source>
        <dbReference type="ARBA" id="ARBA00023125"/>
    </source>
</evidence>
<protein>
    <submittedName>
        <fullName evidence="6">Transcriptional regulator, LysR family</fullName>
    </submittedName>
</protein>
<dbReference type="GO" id="GO:0003677">
    <property type="term" value="F:DNA binding"/>
    <property type="evidence" value="ECO:0007669"/>
    <property type="project" value="UniProtKB-KW"/>
</dbReference>
<name>A0A7Z7B203_9BURK</name>
<reference evidence="6" key="1">
    <citation type="submission" date="2016-10" db="EMBL/GenBank/DDBJ databases">
        <authorList>
            <person name="Varghese N."/>
            <person name="Submissions S."/>
        </authorList>
    </citation>
    <scope>NUCLEOTIDE SEQUENCE [LARGE SCALE GENOMIC DNA]</scope>
    <source>
        <strain evidence="6">YR281</strain>
    </source>
</reference>
<dbReference type="InterPro" id="IPR000847">
    <property type="entry name" value="LysR_HTH_N"/>
</dbReference>
<evidence type="ECO:0000256" key="1">
    <source>
        <dbReference type="ARBA" id="ARBA00009437"/>
    </source>
</evidence>
<dbReference type="InterPro" id="IPR036390">
    <property type="entry name" value="WH_DNA-bd_sf"/>
</dbReference>
<dbReference type="SUPFAM" id="SSF53850">
    <property type="entry name" value="Periplasmic binding protein-like II"/>
    <property type="match status" value="1"/>
</dbReference>
<dbReference type="Pfam" id="PF00126">
    <property type="entry name" value="HTH_1"/>
    <property type="match status" value="1"/>
</dbReference>
<dbReference type="Gene3D" id="1.10.10.10">
    <property type="entry name" value="Winged helix-like DNA-binding domain superfamily/Winged helix DNA-binding domain"/>
    <property type="match status" value="1"/>
</dbReference>
<dbReference type="PRINTS" id="PR00039">
    <property type="entry name" value="HTHLYSR"/>
</dbReference>